<dbReference type="KEGG" id="nnu:104586494"/>
<organism evidence="2 3">
    <name type="scientific">Nelumbo nucifera</name>
    <name type="common">Sacred lotus</name>
    <dbReference type="NCBI Taxonomy" id="4432"/>
    <lineage>
        <taxon>Eukaryota</taxon>
        <taxon>Viridiplantae</taxon>
        <taxon>Streptophyta</taxon>
        <taxon>Embryophyta</taxon>
        <taxon>Tracheophyta</taxon>
        <taxon>Spermatophyta</taxon>
        <taxon>Magnoliopsida</taxon>
        <taxon>Proteales</taxon>
        <taxon>Nelumbonaceae</taxon>
        <taxon>Nelumbo</taxon>
    </lineage>
</organism>
<dbReference type="PANTHER" id="PTHR33240:SF16">
    <property type="match status" value="1"/>
</dbReference>
<name>A0A1U7Z421_NELNU</name>
<accession>A0A1U7Z421</accession>
<evidence type="ECO:0000313" key="2">
    <source>
        <dbReference type="Proteomes" id="UP000189703"/>
    </source>
</evidence>
<dbReference type="RefSeq" id="XP_010242056.1">
    <property type="nucleotide sequence ID" value="XM_010243754.1"/>
</dbReference>
<proteinExistence type="predicted"/>
<gene>
    <name evidence="3" type="primary">LOC104586494</name>
</gene>
<dbReference type="AlphaFoldDB" id="A0A1U7Z421"/>
<dbReference type="GeneID" id="104586494"/>
<dbReference type="OMA" id="NRACKTH"/>
<dbReference type="InParanoid" id="A0A1U7Z421"/>
<dbReference type="PANTHER" id="PTHR33240">
    <property type="entry name" value="OS08G0508500 PROTEIN"/>
    <property type="match status" value="1"/>
</dbReference>
<protein>
    <submittedName>
        <fullName evidence="3">Uncharacterized protein LOC104586494</fullName>
    </submittedName>
</protein>
<dbReference type="InterPro" id="IPR021109">
    <property type="entry name" value="Peptidase_aspartic_dom_sf"/>
</dbReference>
<evidence type="ECO:0000313" key="3">
    <source>
        <dbReference type="RefSeq" id="XP_010242056.1"/>
    </source>
</evidence>
<reference evidence="3" key="1">
    <citation type="submission" date="2025-08" db="UniProtKB">
        <authorList>
            <consortium name="RefSeq"/>
        </authorList>
    </citation>
    <scope>IDENTIFICATION</scope>
</reference>
<feature type="region of interest" description="Disordered" evidence="1">
    <location>
        <begin position="60"/>
        <end position="79"/>
    </location>
</feature>
<dbReference type="eggNOG" id="KOG0017">
    <property type="taxonomic scope" value="Eukaryota"/>
</dbReference>
<dbReference type="OrthoDB" id="2919534at2759"/>
<dbReference type="Proteomes" id="UP000189703">
    <property type="component" value="Unplaced"/>
</dbReference>
<evidence type="ECO:0000256" key="1">
    <source>
        <dbReference type="SAM" id="MobiDB-lite"/>
    </source>
</evidence>
<dbReference type="Gene3D" id="2.40.70.10">
    <property type="entry name" value="Acid Proteases"/>
    <property type="match status" value="1"/>
</dbReference>
<feature type="compositionally biased region" description="Basic residues" evidence="1">
    <location>
        <begin position="11"/>
        <end position="22"/>
    </location>
</feature>
<keyword evidence="2" id="KW-1185">Reference proteome</keyword>
<dbReference type="CDD" id="cd00303">
    <property type="entry name" value="retropepsin_like"/>
    <property type="match status" value="1"/>
</dbReference>
<feature type="region of interest" description="Disordered" evidence="1">
    <location>
        <begin position="1"/>
        <end position="22"/>
    </location>
</feature>
<sequence length="271" mass="30221">MGKEEYMKWPGKMKRNPKRGNPKKYCKYHRNTCPNIEDCYELKNEIKSLIRRGHLKEYVGGDTGASSSQQQQQQDEAQAHHTLAGVIDVLAGGMPSGGASTLALKAYARQFNIQGPTPKKSKPDDVISFSNDDLQGVLVPYNDTLMVSMTITNYMVKRILVDSSASADILFNNTFEKMKLTLDRLQPIDVPLVGFSRVIVKAEGKIILPVMVRAEPWQVTRMIELLVVKIGSSYNAIIGRLTLHTLKATISSYHLTMKFPTEHGIGVIRGN</sequence>